<evidence type="ECO:0000313" key="1">
    <source>
        <dbReference type="Proteomes" id="UP000790787"/>
    </source>
</evidence>
<accession>A0AC58USE4</accession>
<proteinExistence type="predicted"/>
<sequence>MATVEKSADIKVGDLNKPFHFNGTHFKRWKGKIFFNLSLLNVSYVLTEKNPSKVDNSSMNDDELIAFQEKIEKYNDDSHKCRYYLLNCPFDNFYDYYDRTYSTTKKIWKALQSKYDTEETGAKKYAASRFFRFQIVDNKSVVDQAQDFIMIIGELKSEDIKIRDNLIVCGIIDKLRPSWKEFQKTMCHKQKETSFEKLIMRIRMEEEARGQDSHLCNRKRALYNPSLQR</sequence>
<keyword evidence="1" id="KW-1185">Reference proteome</keyword>
<evidence type="ECO:0000313" key="2">
    <source>
        <dbReference type="RefSeq" id="XP_075112415.1"/>
    </source>
</evidence>
<name>A0AC58USE4_TOBAC</name>
<reference evidence="2" key="2">
    <citation type="submission" date="2025-08" db="UniProtKB">
        <authorList>
            <consortium name="RefSeq"/>
        </authorList>
    </citation>
    <scope>IDENTIFICATION</scope>
    <source>
        <tissue evidence="2">Leaf</tissue>
    </source>
</reference>
<organism evidence="1 2">
    <name type="scientific">Nicotiana tabacum</name>
    <name type="common">Common tobacco</name>
    <dbReference type="NCBI Taxonomy" id="4097"/>
    <lineage>
        <taxon>Eukaryota</taxon>
        <taxon>Viridiplantae</taxon>
        <taxon>Streptophyta</taxon>
        <taxon>Embryophyta</taxon>
        <taxon>Tracheophyta</taxon>
        <taxon>Spermatophyta</taxon>
        <taxon>Magnoliopsida</taxon>
        <taxon>eudicotyledons</taxon>
        <taxon>Gunneridae</taxon>
        <taxon>Pentapetalae</taxon>
        <taxon>asterids</taxon>
        <taxon>lamiids</taxon>
        <taxon>Solanales</taxon>
        <taxon>Solanaceae</taxon>
        <taxon>Nicotianoideae</taxon>
        <taxon>Nicotianeae</taxon>
        <taxon>Nicotiana</taxon>
    </lineage>
</organism>
<reference evidence="1" key="1">
    <citation type="journal article" date="2014" name="Nat. Commun.">
        <title>The tobacco genome sequence and its comparison with those of tomato and potato.</title>
        <authorList>
            <person name="Sierro N."/>
            <person name="Battey J.N."/>
            <person name="Ouadi S."/>
            <person name="Bakaher N."/>
            <person name="Bovet L."/>
            <person name="Willig A."/>
            <person name="Goepfert S."/>
            <person name="Peitsch M.C."/>
            <person name="Ivanov N.V."/>
        </authorList>
    </citation>
    <scope>NUCLEOTIDE SEQUENCE [LARGE SCALE GENOMIC DNA]</scope>
</reference>
<gene>
    <name evidence="2" type="primary">LOC142182222</name>
</gene>
<protein>
    <submittedName>
        <fullName evidence="2">Uncharacterized protein LOC142182222</fullName>
    </submittedName>
</protein>
<dbReference type="Proteomes" id="UP000790787">
    <property type="component" value="Chromosome 6"/>
</dbReference>
<dbReference type="RefSeq" id="XP_075112415.1">
    <property type="nucleotide sequence ID" value="XM_075256314.1"/>
</dbReference>